<dbReference type="Proteomes" id="UP000176087">
    <property type="component" value="Unassembled WGS sequence"/>
</dbReference>
<dbReference type="AlphaFoldDB" id="A0A1E7JKK4"/>
<keyword evidence="2" id="KW-1185">Reference proteome</keyword>
<organism evidence="1 2">
    <name type="scientific">Streptomyces abyssalis</name>
    <dbReference type="NCBI Taxonomy" id="933944"/>
    <lineage>
        <taxon>Bacteria</taxon>
        <taxon>Bacillati</taxon>
        <taxon>Actinomycetota</taxon>
        <taxon>Actinomycetes</taxon>
        <taxon>Kitasatosporales</taxon>
        <taxon>Streptomycetaceae</taxon>
        <taxon>Streptomyces</taxon>
    </lineage>
</organism>
<accession>A0A1E7JKK4</accession>
<reference evidence="1 2" key="1">
    <citation type="journal article" date="2016" name="Front. Microbiol.">
        <title>Comparative Genomics Analysis of Streptomyces Species Reveals Their Adaptation to the Marine Environment and Their Diversity at the Genomic Level.</title>
        <authorList>
            <person name="Tian X."/>
            <person name="Zhang Z."/>
            <person name="Yang T."/>
            <person name="Chen M."/>
            <person name="Li J."/>
            <person name="Chen F."/>
            <person name="Yang J."/>
            <person name="Li W."/>
            <person name="Zhang B."/>
            <person name="Zhang Z."/>
            <person name="Wu J."/>
            <person name="Zhang C."/>
            <person name="Long L."/>
            <person name="Xiao J."/>
        </authorList>
    </citation>
    <scope>NUCLEOTIDE SEQUENCE [LARGE SCALE GENOMIC DNA]</scope>
    <source>
        <strain evidence="1 2">SCSIO 10390</strain>
    </source>
</reference>
<comment type="caution">
    <text evidence="1">The sequence shown here is derived from an EMBL/GenBank/DDBJ whole genome shotgun (WGS) entry which is preliminary data.</text>
</comment>
<name>A0A1E7JKK4_9ACTN</name>
<sequence>MTAISIKVNASQELDGVSIHAGENEWNGRMSPVLATPAAVGAGLAGAAAVAGAGAAGIAVGNAAGQAAGG</sequence>
<protein>
    <submittedName>
        <fullName evidence="1">Uncharacterized protein</fullName>
    </submittedName>
</protein>
<evidence type="ECO:0000313" key="1">
    <source>
        <dbReference type="EMBL" id="OEU88177.1"/>
    </source>
</evidence>
<dbReference type="STRING" id="933944.AN215_18610"/>
<dbReference type="PATRIC" id="fig|933944.5.peg.3046"/>
<dbReference type="EMBL" id="LJGT01000040">
    <property type="protein sequence ID" value="OEU88177.1"/>
    <property type="molecule type" value="Genomic_DNA"/>
</dbReference>
<evidence type="ECO:0000313" key="2">
    <source>
        <dbReference type="Proteomes" id="UP000176087"/>
    </source>
</evidence>
<dbReference type="RefSeq" id="WP_070011836.1">
    <property type="nucleotide sequence ID" value="NZ_LJGS01000041.1"/>
</dbReference>
<gene>
    <name evidence="1" type="ORF">AN215_18610</name>
</gene>
<proteinExistence type="predicted"/>